<dbReference type="WBParaSite" id="BPAG_0001139601-mRNA-1">
    <property type="protein sequence ID" value="BPAG_0001139601-mRNA-1"/>
    <property type="gene ID" value="BPAG_0001139601"/>
</dbReference>
<evidence type="ECO:0000313" key="4">
    <source>
        <dbReference type="Proteomes" id="UP000278627"/>
    </source>
</evidence>
<accession>A0A158PRW3</accession>
<name>A0A158PRW3_BRUPA</name>
<reference evidence="5" key="1">
    <citation type="submission" date="2016-04" db="UniProtKB">
        <authorList>
            <consortium name="WormBaseParasite"/>
        </authorList>
    </citation>
    <scope>IDENTIFICATION</scope>
</reference>
<reference evidence="3 4" key="2">
    <citation type="submission" date="2018-11" db="EMBL/GenBank/DDBJ databases">
        <authorList>
            <consortium name="Pathogen Informatics"/>
        </authorList>
    </citation>
    <scope>NUCLEOTIDE SEQUENCE [LARGE SCALE GENOMIC DNA]</scope>
</reference>
<sequence length="1078" mass="122966">MYILNDLRETNWSMSIRPSSSHAASADDSMLIRLTEDSDELPNTQMLQRYMVDIYAVIGAVDDIGMVYRNLRPIWANNTVSYLVDPCLKILSKIPSSKPAVLNYVGMLTHEATHLHLSKQENPHIAADTANIDRAIRKLTNEFRRLLIRTQSKGFAFDILVWACNLFVEICKYNYERPIAKNAGTTPPALLALFDSCPAVSSVIKLTDKAIALLLNTTPDECLSILIDASAHGFCFAWIWLHIVASFPDTIVAHLLKIGIQDFKHYLNAVLTSQVPIELHENYKQKFLSVCDVFTFLATQNNSELRNAMREMISNDRDVLENETTTPEQLQNLSLPFLIKIVANSPDILRFLVHNVYDLVTTDFIISGAKYVSQLNKQCLLPLLPNMEYTYTAFMRQITFYLNSDALAHIVELMLPIAFDDNVFRKFDNYDQSFQTSMKDSALQILTEIIGMVVSLVHNQTMYNVDENALLKRCATNFEILEETIQNSMAGGERSKLFIPYVHAFCIASGPVRTAEIIARYIIEAKDEKQLICLISLLTSLIIFAPNTSEDAITNFLANRTILMLDKERKSSKKLTLSSSLSSTAFFENDFYDVKWLHNLRTLNEWEKMSDDEHVIKYIRFEMSKHYGELATEVLRWALDVLSSLKRKEKTNESISAMRDSVIEAVLSLCSSIGPPSVLEPKYPYKLSAQFASLIVFLLDYVGREDDPTGFALFTNACTCANEFLTSQVGYVREQFIIHLLDEAFAKASHLFGCSSLNAWETELQFSGGFQQTNHSIDMSDAEENDELEESLFDLARKLPLYQQKPVHLAHSGIIGRGVKRLEIKNVKDGNTMRRLVFFECLQRFCSTMGTDRNLIPYQQVYKQLAIKLTDRVCKDGLAASFVWEEWEHAREVIPRYIAVSKRLTEIPLIWDIMLALTEVHPCLWYCCPLLKAYLAVIMIQFENSSDQKSLPRKQLTSMLDKWFLLARKGQMLPQQMVYYFDLITRVSCREGFVILLDVWQYFQSVLDAEVSAANMINAAFDRSLNSSIDPIQGNPTKFRESCRLVIQRNIAKLGFIFPLIFEDELNSGSVIPTRMEI</sequence>
<feature type="domain" description="Integrator complex subunit 5 C-terminal" evidence="2">
    <location>
        <begin position="286"/>
        <end position="1054"/>
    </location>
</feature>
<protein>
    <submittedName>
        <fullName evidence="5">INTS5_C domain-containing protein</fullName>
    </submittedName>
</protein>
<proteinExistence type="predicted"/>
<dbReference type="InterPro" id="IPR029444">
    <property type="entry name" value="INTS5_C"/>
</dbReference>
<dbReference type="AlphaFoldDB" id="A0A158PRW3"/>
<dbReference type="InterPro" id="IPR029445">
    <property type="entry name" value="INTS5_N"/>
</dbReference>
<dbReference type="GO" id="GO:0034472">
    <property type="term" value="P:snRNA 3'-end processing"/>
    <property type="evidence" value="ECO:0007669"/>
    <property type="project" value="TreeGrafter"/>
</dbReference>
<dbReference type="Pfam" id="PF14837">
    <property type="entry name" value="INTS5_N"/>
    <property type="match status" value="1"/>
</dbReference>
<keyword evidence="4" id="KW-1185">Reference proteome</keyword>
<evidence type="ECO:0000259" key="2">
    <source>
        <dbReference type="Pfam" id="PF14838"/>
    </source>
</evidence>
<dbReference type="PANTHER" id="PTHR31697:SF2">
    <property type="entry name" value="INTEGRATOR COMPLEX SUBUNIT 5"/>
    <property type="match status" value="1"/>
</dbReference>
<dbReference type="PANTHER" id="PTHR31697">
    <property type="entry name" value="INTEGRATOR COMPLEX SUBUNIT 5"/>
    <property type="match status" value="1"/>
</dbReference>
<dbReference type="EMBL" id="UZAD01013226">
    <property type="protein sequence ID" value="VDN92544.1"/>
    <property type="molecule type" value="Genomic_DNA"/>
</dbReference>
<dbReference type="Pfam" id="PF14838">
    <property type="entry name" value="INTS5_C"/>
    <property type="match status" value="1"/>
</dbReference>
<evidence type="ECO:0000259" key="1">
    <source>
        <dbReference type="Pfam" id="PF14837"/>
    </source>
</evidence>
<dbReference type="GO" id="GO:0032039">
    <property type="term" value="C:integrator complex"/>
    <property type="evidence" value="ECO:0007669"/>
    <property type="project" value="InterPro"/>
</dbReference>
<organism evidence="5">
    <name type="scientific">Brugia pahangi</name>
    <name type="common">Filarial nematode worm</name>
    <dbReference type="NCBI Taxonomy" id="6280"/>
    <lineage>
        <taxon>Eukaryota</taxon>
        <taxon>Metazoa</taxon>
        <taxon>Ecdysozoa</taxon>
        <taxon>Nematoda</taxon>
        <taxon>Chromadorea</taxon>
        <taxon>Rhabditida</taxon>
        <taxon>Spirurina</taxon>
        <taxon>Spiruromorpha</taxon>
        <taxon>Filarioidea</taxon>
        <taxon>Onchocercidae</taxon>
        <taxon>Brugia</taxon>
    </lineage>
</organism>
<feature type="domain" description="Integrator complex subunit 5 N-terminal" evidence="1">
    <location>
        <begin position="67"/>
        <end position="264"/>
    </location>
</feature>
<dbReference type="STRING" id="6280.A0A158PRW3"/>
<evidence type="ECO:0000313" key="3">
    <source>
        <dbReference type="EMBL" id="VDN92544.1"/>
    </source>
</evidence>
<evidence type="ECO:0000313" key="5">
    <source>
        <dbReference type="WBParaSite" id="BPAG_0001139601-mRNA-1"/>
    </source>
</evidence>
<dbReference type="Proteomes" id="UP000278627">
    <property type="component" value="Unassembled WGS sequence"/>
</dbReference>
<gene>
    <name evidence="3" type="ORF">BPAG_LOCUS11358</name>
</gene>
<dbReference type="InterPro" id="IPR040316">
    <property type="entry name" value="INTS5"/>
</dbReference>